<dbReference type="InterPro" id="IPR017046">
    <property type="entry name" value="Prenylcysteine_Oxase1"/>
</dbReference>
<evidence type="ECO:0000256" key="2">
    <source>
        <dbReference type="ARBA" id="ARBA00009967"/>
    </source>
</evidence>
<dbReference type="Gene3D" id="3.50.50.60">
    <property type="entry name" value="FAD/NAD(P)-binding domain"/>
    <property type="match status" value="1"/>
</dbReference>
<accession>B9A1Q7</accession>
<dbReference type="Pfam" id="PF07156">
    <property type="entry name" value="Prenylcys_lyase"/>
    <property type="match status" value="1"/>
</dbReference>
<reference evidence="10" key="1">
    <citation type="journal article" date="2005" name="Curr. Genet.">
        <title>Identification and linkage mapping of the genes for the putative homeodomain protein (hox1) and the putative pheromone receptor protein homologue (rcb1) in a bipolar basidiomycete, Pholiota nameko.</title>
        <authorList>
            <person name="Aimi T."/>
            <person name="Yoshida R."/>
            <person name="Ishikawa M."/>
            <person name="Bao D."/>
            <person name="Kitamoto Y."/>
        </authorList>
    </citation>
    <scope>NUCLEOTIDE SEQUENCE</scope>
    <source>
        <strain evidence="10">NGW19-6</strain>
    </source>
</reference>
<organism evidence="10">
    <name type="scientific">Pholiota microspora</name>
    <name type="common">White-rot fungus</name>
    <name type="synonym">Pholiota nameko</name>
    <dbReference type="NCBI Taxonomy" id="1538424"/>
    <lineage>
        <taxon>Eukaryota</taxon>
        <taxon>Fungi</taxon>
        <taxon>Dikarya</taxon>
        <taxon>Basidiomycota</taxon>
        <taxon>Agaricomycotina</taxon>
        <taxon>Agaricomycetes</taxon>
        <taxon>Agaricomycetidae</taxon>
        <taxon>Agaricales</taxon>
        <taxon>Agaricineae</taxon>
        <taxon>Strophariaceae</taxon>
        <taxon>Pholiota</taxon>
    </lineage>
</organism>
<dbReference type="SUPFAM" id="SSF51905">
    <property type="entry name" value="FAD/NAD(P)-binding domain"/>
    <property type="match status" value="1"/>
</dbReference>
<comment type="cofactor">
    <cofactor evidence="1">
        <name>FAD</name>
        <dbReference type="ChEBI" id="CHEBI:57692"/>
    </cofactor>
</comment>
<dbReference type="PANTHER" id="PTHR15944:SF0">
    <property type="entry name" value="PRENYLCYSTEINE LYASE DOMAIN-CONTAINING PROTEIN"/>
    <property type="match status" value="1"/>
</dbReference>
<gene>
    <name evidence="10" type="primary">hp1</name>
</gene>
<feature type="domain" description="Prenylcysteine lyase" evidence="9">
    <location>
        <begin position="154"/>
        <end position="500"/>
    </location>
</feature>
<dbReference type="GO" id="GO:0030328">
    <property type="term" value="P:prenylcysteine catabolic process"/>
    <property type="evidence" value="ECO:0007669"/>
    <property type="project" value="InterPro"/>
</dbReference>
<dbReference type="AlphaFoldDB" id="B9A1Q7"/>
<keyword evidence="7" id="KW-0325">Glycoprotein</keyword>
<reference evidence="10" key="2">
    <citation type="journal article" date="2009" name="Mycol. Res.">
        <title>Genomic structure of the A mating-type locus in a bipolar basidiomycete, Pholiota nameko.</title>
        <authorList>
            <person name="Yi R."/>
            <person name="Tachikawa T."/>
            <person name="Ishikawa M."/>
            <person name="Mukaiyama H."/>
            <person name="Bao D."/>
            <person name="Aimi T."/>
        </authorList>
    </citation>
    <scope>NUCLEOTIDE SEQUENCE</scope>
    <source>
        <strain evidence="10">NGW19-6</strain>
    </source>
</reference>
<evidence type="ECO:0000256" key="5">
    <source>
        <dbReference type="ARBA" id="ARBA00022827"/>
    </source>
</evidence>
<dbReference type="EMBL" id="AB435542">
    <property type="protein sequence ID" value="BAH22596.1"/>
    <property type="molecule type" value="Genomic_DNA"/>
</dbReference>
<dbReference type="GO" id="GO:0030327">
    <property type="term" value="P:prenylated protein catabolic process"/>
    <property type="evidence" value="ECO:0007669"/>
    <property type="project" value="TreeGrafter"/>
</dbReference>
<proteinExistence type="inferred from homology"/>
<evidence type="ECO:0000259" key="9">
    <source>
        <dbReference type="Pfam" id="PF07156"/>
    </source>
</evidence>
<evidence type="ECO:0000256" key="7">
    <source>
        <dbReference type="ARBA" id="ARBA00023180"/>
    </source>
</evidence>
<dbReference type="InterPro" id="IPR036188">
    <property type="entry name" value="FAD/NAD-bd_sf"/>
</dbReference>
<feature type="signal peptide" evidence="8">
    <location>
        <begin position="1"/>
        <end position="15"/>
    </location>
</feature>
<keyword evidence="3" id="KW-0285">Flavoprotein</keyword>
<name>B9A1Q7_PHOMI</name>
<dbReference type="PIRSF" id="PIRSF036292">
    <property type="entry name" value="Prenylcysteine_oxidase"/>
    <property type="match status" value="1"/>
</dbReference>
<evidence type="ECO:0000256" key="6">
    <source>
        <dbReference type="ARBA" id="ARBA00023002"/>
    </source>
</evidence>
<evidence type="ECO:0000256" key="1">
    <source>
        <dbReference type="ARBA" id="ARBA00001974"/>
    </source>
</evidence>
<feature type="chain" id="PRO_5011977122" evidence="8">
    <location>
        <begin position="16"/>
        <end position="541"/>
    </location>
</feature>
<comment type="similarity">
    <text evidence="2">Belongs to the prenylcysteine oxidase family.</text>
</comment>
<dbReference type="GO" id="GO:0001735">
    <property type="term" value="F:prenylcysteine oxidase activity"/>
    <property type="evidence" value="ECO:0007669"/>
    <property type="project" value="InterPro"/>
</dbReference>
<evidence type="ECO:0000256" key="8">
    <source>
        <dbReference type="SAM" id="SignalP"/>
    </source>
</evidence>
<keyword evidence="5" id="KW-0274">FAD</keyword>
<dbReference type="InterPro" id="IPR010795">
    <property type="entry name" value="Prenylcys_lyase"/>
</dbReference>
<keyword evidence="6" id="KW-0560">Oxidoreductase</keyword>
<sequence length="541" mass="60475">MRLHTLLILLPCSLAFQIQFPFKVSELFSKTLSTQAEEADVSTTHRIAIIGAGAGGSSASFWISKAKERFGLDVEIDVYERNDYIGGRSTIVYPYNDSSLPELELGASIFVEANKNLWRASDEFNLTRRNFHSEDYEAGIWDGKELLFSFSGGWWDTAKMIWRYGILSPRRVDAYVSSMIKQILLLYSPASPKWDNITNLSATLGWIENLNTTTAEYLAKQGVSEKYTNEVVEAATRVNYGQNVNSLHALEGAVSMAGTGANGIKGGNFQLFEQFLNRSGANVYLNTPVSSITQKSSASHLWAVKSPRGTVNYKAVILAAPFHSSTILVPESISEQVKPQPYVHLHVTLLTTTSATPNPEYFGLPASSSVPRMLLTTTQGGKTAPEFNSLSYHGFVRDGEWAVKIFSAEKISDEWLDNMFRGKVGWVLRKEWDAYTENPPTLEFPPVKLDTGFYYVNSFEPYVYRKISFTAILKSYFTRFISTMETETISSRNIVELMLNDEFSSSICGRTISESDENTSADFQPPTPTNDAPEFIFGWDC</sequence>
<dbReference type="PANTHER" id="PTHR15944">
    <property type="entry name" value="FARNESYLCYSTEINE LYASE"/>
    <property type="match status" value="1"/>
</dbReference>
<evidence type="ECO:0000313" key="10">
    <source>
        <dbReference type="EMBL" id="BAH22596.1"/>
    </source>
</evidence>
<evidence type="ECO:0000256" key="4">
    <source>
        <dbReference type="ARBA" id="ARBA00022729"/>
    </source>
</evidence>
<keyword evidence="4 8" id="KW-0732">Signal</keyword>
<evidence type="ECO:0000256" key="3">
    <source>
        <dbReference type="ARBA" id="ARBA00022630"/>
    </source>
</evidence>
<dbReference type="Pfam" id="PF13450">
    <property type="entry name" value="NAD_binding_8"/>
    <property type="match status" value="1"/>
</dbReference>
<protein>
    <submittedName>
        <fullName evidence="10">Uncharacterized protein hp1</fullName>
    </submittedName>
</protein>